<evidence type="ECO:0000313" key="1">
    <source>
        <dbReference type="EMBL" id="KJU86185.1"/>
    </source>
</evidence>
<comment type="caution">
    <text evidence="1">The sequence shown here is derived from an EMBL/GenBank/DDBJ whole genome shotgun (WGS) entry which is preliminary data.</text>
</comment>
<accession>A0A0F3GWB7</accession>
<dbReference type="Proteomes" id="UP000033423">
    <property type="component" value="Unassembled WGS sequence"/>
</dbReference>
<dbReference type="AlphaFoldDB" id="A0A0F3GWB7"/>
<keyword evidence="2" id="KW-1185">Reference proteome</keyword>
<sequence>MLILINPKPVDNIVTMGFYHKIYSRIFVYLKDKFTKRCLSLWMEMYLRLLYQIIYFM</sequence>
<reference evidence="1 2" key="1">
    <citation type="submission" date="2015-02" db="EMBL/GenBank/DDBJ databases">
        <title>Single-cell genomics of uncultivated deep-branching MTB reveals a conserved set of magnetosome genes.</title>
        <authorList>
            <person name="Kolinko S."/>
            <person name="Richter M."/>
            <person name="Glockner F.O."/>
            <person name="Brachmann A."/>
            <person name="Schuler D."/>
        </authorList>
    </citation>
    <scope>NUCLEOTIDE SEQUENCE [LARGE SCALE GENOMIC DNA]</scope>
    <source>
        <strain evidence="1">TM-1</strain>
    </source>
</reference>
<organism evidence="1 2">
    <name type="scientific">Candidatus Magnetobacterium bavaricum</name>
    <dbReference type="NCBI Taxonomy" id="29290"/>
    <lineage>
        <taxon>Bacteria</taxon>
        <taxon>Pseudomonadati</taxon>
        <taxon>Nitrospirota</taxon>
        <taxon>Thermodesulfovibrionia</taxon>
        <taxon>Thermodesulfovibrionales</taxon>
        <taxon>Candidatus Magnetobacteriaceae</taxon>
        <taxon>Candidatus Magnetobacterium</taxon>
    </lineage>
</organism>
<proteinExistence type="predicted"/>
<evidence type="ECO:0000313" key="2">
    <source>
        <dbReference type="Proteomes" id="UP000033423"/>
    </source>
</evidence>
<protein>
    <submittedName>
        <fullName evidence="1">Uncharacterized protein</fullName>
    </submittedName>
</protein>
<dbReference type="EMBL" id="LACI01000700">
    <property type="protein sequence ID" value="KJU86185.1"/>
    <property type="molecule type" value="Genomic_DNA"/>
</dbReference>
<name>A0A0F3GWB7_9BACT</name>
<gene>
    <name evidence="1" type="ORF">MBAV_001622</name>
</gene>